<dbReference type="InParanoid" id="A0A165EGZ9"/>
<name>A0A165EGZ9_EXIGL</name>
<keyword evidence="2" id="KW-1133">Transmembrane helix</keyword>
<dbReference type="PANTHER" id="PTHR35519:SF2">
    <property type="entry name" value="PH DOMAIN PROTEIN"/>
    <property type="match status" value="1"/>
</dbReference>
<sequence>MNTLAQKYGKGVFAKHLENYQPQDPLYETYQDSAGRQKRRKREVPPGLSKRDEKILKSVKRRAHYLDKGFSLCGFRFGWTFIIGFIPIVGDVVDASLNYYLVVRKARKAELPGWLVQRMLLNNTISAAIGFVPIVGDVILAAYKANSRNAWLLDEYLRIRGEEMLKAKAVRSEDVSVVKPGAGMEEGETVKGKKTGTVKSLGSIWKKKAVAPTPAPSTGEASTAGAGSTNMPGSLKGKGTLKK</sequence>
<dbReference type="AlphaFoldDB" id="A0A165EGZ9"/>
<dbReference type="InterPro" id="IPR025187">
    <property type="entry name" value="DUF4112"/>
</dbReference>
<gene>
    <name evidence="3" type="ORF">EXIGLDRAFT_724341</name>
</gene>
<dbReference type="Proteomes" id="UP000077266">
    <property type="component" value="Unassembled WGS sequence"/>
</dbReference>
<evidence type="ECO:0000313" key="3">
    <source>
        <dbReference type="EMBL" id="KZV86912.1"/>
    </source>
</evidence>
<proteinExistence type="predicted"/>
<feature type="transmembrane region" description="Helical" evidence="2">
    <location>
        <begin position="70"/>
        <end position="90"/>
    </location>
</feature>
<feature type="compositionally biased region" description="Polar residues" evidence="1">
    <location>
        <begin position="219"/>
        <end position="232"/>
    </location>
</feature>
<evidence type="ECO:0000256" key="2">
    <source>
        <dbReference type="SAM" id="Phobius"/>
    </source>
</evidence>
<evidence type="ECO:0000313" key="4">
    <source>
        <dbReference type="Proteomes" id="UP000077266"/>
    </source>
</evidence>
<feature type="transmembrane region" description="Helical" evidence="2">
    <location>
        <begin position="124"/>
        <end position="143"/>
    </location>
</feature>
<reference evidence="3 4" key="1">
    <citation type="journal article" date="2016" name="Mol. Biol. Evol.">
        <title>Comparative Genomics of Early-Diverging Mushroom-Forming Fungi Provides Insights into the Origins of Lignocellulose Decay Capabilities.</title>
        <authorList>
            <person name="Nagy L.G."/>
            <person name="Riley R."/>
            <person name="Tritt A."/>
            <person name="Adam C."/>
            <person name="Daum C."/>
            <person name="Floudas D."/>
            <person name="Sun H."/>
            <person name="Yadav J.S."/>
            <person name="Pangilinan J."/>
            <person name="Larsson K.H."/>
            <person name="Matsuura K."/>
            <person name="Barry K."/>
            <person name="Labutti K."/>
            <person name="Kuo R."/>
            <person name="Ohm R.A."/>
            <person name="Bhattacharya S.S."/>
            <person name="Shirouzu T."/>
            <person name="Yoshinaga Y."/>
            <person name="Martin F.M."/>
            <person name="Grigoriev I.V."/>
            <person name="Hibbett D.S."/>
        </authorList>
    </citation>
    <scope>NUCLEOTIDE SEQUENCE [LARGE SCALE GENOMIC DNA]</scope>
    <source>
        <strain evidence="3 4">HHB12029</strain>
    </source>
</reference>
<dbReference type="Pfam" id="PF13430">
    <property type="entry name" value="DUF4112"/>
    <property type="match status" value="1"/>
</dbReference>
<organism evidence="3 4">
    <name type="scientific">Exidia glandulosa HHB12029</name>
    <dbReference type="NCBI Taxonomy" id="1314781"/>
    <lineage>
        <taxon>Eukaryota</taxon>
        <taxon>Fungi</taxon>
        <taxon>Dikarya</taxon>
        <taxon>Basidiomycota</taxon>
        <taxon>Agaricomycotina</taxon>
        <taxon>Agaricomycetes</taxon>
        <taxon>Auriculariales</taxon>
        <taxon>Exidiaceae</taxon>
        <taxon>Exidia</taxon>
    </lineage>
</organism>
<dbReference type="EMBL" id="KV426141">
    <property type="protein sequence ID" value="KZV86912.1"/>
    <property type="molecule type" value="Genomic_DNA"/>
</dbReference>
<dbReference type="STRING" id="1314781.A0A165EGZ9"/>
<dbReference type="PANTHER" id="PTHR35519">
    <property type="entry name" value="MEMBRANE PROTEINS"/>
    <property type="match status" value="1"/>
</dbReference>
<accession>A0A165EGZ9</accession>
<keyword evidence="4" id="KW-1185">Reference proteome</keyword>
<evidence type="ECO:0000256" key="1">
    <source>
        <dbReference type="SAM" id="MobiDB-lite"/>
    </source>
</evidence>
<keyword evidence="2" id="KW-0472">Membrane</keyword>
<protein>
    <recommendedName>
        <fullName evidence="5">DUF4112 domain-containing protein</fullName>
    </recommendedName>
</protein>
<feature type="region of interest" description="Disordered" evidence="1">
    <location>
        <begin position="208"/>
        <end position="243"/>
    </location>
</feature>
<dbReference type="OrthoDB" id="2103474at2759"/>
<keyword evidence="2" id="KW-0812">Transmembrane</keyword>
<evidence type="ECO:0008006" key="5">
    <source>
        <dbReference type="Google" id="ProtNLM"/>
    </source>
</evidence>